<dbReference type="AlphaFoldDB" id="A0A1G1W4T2"/>
<dbReference type="InterPro" id="IPR036514">
    <property type="entry name" value="SGNH_hydro_sf"/>
</dbReference>
<dbReference type="InterPro" id="IPR013830">
    <property type="entry name" value="SGNH_hydro"/>
</dbReference>
<accession>A0A1G1W4T2</accession>
<keyword evidence="1" id="KW-0472">Membrane</keyword>
<dbReference type="SUPFAM" id="SSF52266">
    <property type="entry name" value="SGNH hydrolase"/>
    <property type="match status" value="1"/>
</dbReference>
<dbReference type="EMBL" id="MHCN01000001">
    <property type="protein sequence ID" value="OGY22675.1"/>
    <property type="molecule type" value="Genomic_DNA"/>
</dbReference>
<feature type="transmembrane region" description="Helical" evidence="1">
    <location>
        <begin position="7"/>
        <end position="28"/>
    </location>
</feature>
<keyword evidence="1" id="KW-1133">Transmembrane helix</keyword>
<evidence type="ECO:0000259" key="2">
    <source>
        <dbReference type="Pfam" id="PF13472"/>
    </source>
</evidence>
<sequence>MKKKSMLIFFGLILIYVVSLIIVFGYYVKKGGKLSKTVYTENLKLGDNSNPEFKVFIGGDSIATGVGANSFEKSTAGRLANYLAKNNKVTLINEAENGAKMIDVLNGKGPQERQDLIILIVSSNDLLRLTNLKNFEDATKKVLEKYSKLADKLIIAGPGRVFHPSIIPIPLRFIYKLKAPEYASIIAEEARKYPNVVHISPLKPPVDFSKYEDVYSSDRFHPNDEGHRLWFDMIKTVL</sequence>
<protein>
    <recommendedName>
        <fullName evidence="2">SGNH hydrolase-type esterase domain-containing protein</fullName>
    </recommendedName>
</protein>
<name>A0A1G1W4T2_9BACT</name>
<dbReference type="Gene3D" id="3.40.50.1110">
    <property type="entry name" value="SGNH hydrolase"/>
    <property type="match status" value="1"/>
</dbReference>
<dbReference type="Proteomes" id="UP000176299">
    <property type="component" value="Unassembled WGS sequence"/>
</dbReference>
<organism evidence="3 4">
    <name type="scientific">Candidatus Woykebacteria bacterium GWA1_44_8</name>
    <dbReference type="NCBI Taxonomy" id="1802591"/>
    <lineage>
        <taxon>Bacteria</taxon>
        <taxon>Candidatus Woykeibacteriota</taxon>
    </lineage>
</organism>
<evidence type="ECO:0000256" key="1">
    <source>
        <dbReference type="SAM" id="Phobius"/>
    </source>
</evidence>
<proteinExistence type="predicted"/>
<dbReference type="STRING" id="1802591.A2113_02170"/>
<dbReference type="Pfam" id="PF13472">
    <property type="entry name" value="Lipase_GDSL_2"/>
    <property type="match status" value="1"/>
</dbReference>
<evidence type="ECO:0000313" key="4">
    <source>
        <dbReference type="Proteomes" id="UP000176299"/>
    </source>
</evidence>
<feature type="domain" description="SGNH hydrolase-type esterase" evidence="2">
    <location>
        <begin position="59"/>
        <end position="229"/>
    </location>
</feature>
<keyword evidence="1" id="KW-0812">Transmembrane</keyword>
<reference evidence="3 4" key="1">
    <citation type="journal article" date="2016" name="Nat. Commun.">
        <title>Thousands of microbial genomes shed light on interconnected biogeochemical processes in an aquifer system.</title>
        <authorList>
            <person name="Anantharaman K."/>
            <person name="Brown C.T."/>
            <person name="Hug L.A."/>
            <person name="Sharon I."/>
            <person name="Castelle C.J."/>
            <person name="Probst A.J."/>
            <person name="Thomas B.C."/>
            <person name="Singh A."/>
            <person name="Wilkins M.J."/>
            <person name="Karaoz U."/>
            <person name="Brodie E.L."/>
            <person name="Williams K.H."/>
            <person name="Hubbard S.S."/>
            <person name="Banfield J.F."/>
        </authorList>
    </citation>
    <scope>NUCLEOTIDE SEQUENCE [LARGE SCALE GENOMIC DNA]</scope>
</reference>
<gene>
    <name evidence="3" type="ORF">A2113_02170</name>
</gene>
<comment type="caution">
    <text evidence="3">The sequence shown here is derived from an EMBL/GenBank/DDBJ whole genome shotgun (WGS) entry which is preliminary data.</text>
</comment>
<evidence type="ECO:0000313" key="3">
    <source>
        <dbReference type="EMBL" id="OGY22675.1"/>
    </source>
</evidence>